<reference evidence="3 4" key="1">
    <citation type="submission" date="2016-02" db="EMBL/GenBank/DDBJ databases">
        <title>Genome analysis of coral dinoflagellate symbionts highlights evolutionary adaptations to a symbiotic lifestyle.</title>
        <authorList>
            <person name="Aranda M."/>
            <person name="Li Y."/>
            <person name="Liew Y.J."/>
            <person name="Baumgarten S."/>
            <person name="Simakov O."/>
            <person name="Wilson M."/>
            <person name="Piel J."/>
            <person name="Ashoor H."/>
            <person name="Bougouffa S."/>
            <person name="Bajic V.B."/>
            <person name="Ryu T."/>
            <person name="Ravasi T."/>
            <person name="Bayer T."/>
            <person name="Micklem G."/>
            <person name="Kim H."/>
            <person name="Bhak J."/>
            <person name="Lajeunesse T.C."/>
            <person name="Voolstra C.R."/>
        </authorList>
    </citation>
    <scope>NUCLEOTIDE SEQUENCE [LARGE SCALE GENOMIC DNA]</scope>
    <source>
        <strain evidence="3 4">CCMP2467</strain>
    </source>
</reference>
<proteinExistence type="predicted"/>
<dbReference type="Gene3D" id="3.30.420.10">
    <property type="entry name" value="Ribonuclease H-like superfamily/Ribonuclease H"/>
    <property type="match status" value="1"/>
</dbReference>
<feature type="compositionally biased region" description="Basic residues" evidence="1">
    <location>
        <begin position="347"/>
        <end position="356"/>
    </location>
</feature>
<dbReference type="InterPro" id="IPR036397">
    <property type="entry name" value="RNaseH_sf"/>
</dbReference>
<dbReference type="Proteomes" id="UP000186817">
    <property type="component" value="Unassembled WGS sequence"/>
</dbReference>
<feature type="region of interest" description="Disordered" evidence="1">
    <location>
        <begin position="104"/>
        <end position="137"/>
    </location>
</feature>
<protein>
    <recommendedName>
        <fullName evidence="2">RNase H type-1 domain-containing protein</fullName>
    </recommendedName>
</protein>
<feature type="region of interest" description="Disordered" evidence="1">
    <location>
        <begin position="291"/>
        <end position="313"/>
    </location>
</feature>
<feature type="compositionally biased region" description="Basic and acidic residues" evidence="1">
    <location>
        <begin position="357"/>
        <end position="368"/>
    </location>
</feature>
<dbReference type="Gene3D" id="3.60.10.10">
    <property type="entry name" value="Endonuclease/exonuclease/phosphatase"/>
    <property type="match status" value="1"/>
</dbReference>
<dbReference type="EMBL" id="LSRX01000107">
    <property type="protein sequence ID" value="OLQ08917.1"/>
    <property type="molecule type" value="Genomic_DNA"/>
</dbReference>
<organism evidence="3 4">
    <name type="scientific">Symbiodinium microadriaticum</name>
    <name type="common">Dinoflagellate</name>
    <name type="synonym">Zooxanthella microadriatica</name>
    <dbReference type="NCBI Taxonomy" id="2951"/>
    <lineage>
        <taxon>Eukaryota</taxon>
        <taxon>Sar</taxon>
        <taxon>Alveolata</taxon>
        <taxon>Dinophyceae</taxon>
        <taxon>Suessiales</taxon>
        <taxon>Symbiodiniaceae</taxon>
        <taxon>Symbiodinium</taxon>
    </lineage>
</organism>
<dbReference type="SUPFAM" id="SSF53098">
    <property type="entry name" value="Ribonuclease H-like"/>
    <property type="match status" value="1"/>
</dbReference>
<dbReference type="GO" id="GO:0004523">
    <property type="term" value="F:RNA-DNA hybrid ribonuclease activity"/>
    <property type="evidence" value="ECO:0007669"/>
    <property type="project" value="InterPro"/>
</dbReference>
<dbReference type="InterPro" id="IPR002156">
    <property type="entry name" value="RNaseH_domain"/>
</dbReference>
<dbReference type="Pfam" id="PF00075">
    <property type="entry name" value="RNase_H"/>
    <property type="match status" value="1"/>
</dbReference>
<dbReference type="SUPFAM" id="SSF56219">
    <property type="entry name" value="DNase I-like"/>
    <property type="match status" value="1"/>
</dbReference>
<evidence type="ECO:0000256" key="1">
    <source>
        <dbReference type="SAM" id="MobiDB-lite"/>
    </source>
</evidence>
<dbReference type="GO" id="GO:0003676">
    <property type="term" value="F:nucleic acid binding"/>
    <property type="evidence" value="ECO:0007669"/>
    <property type="project" value="InterPro"/>
</dbReference>
<evidence type="ECO:0000259" key="2">
    <source>
        <dbReference type="PROSITE" id="PS50879"/>
    </source>
</evidence>
<feature type="compositionally biased region" description="Basic and acidic residues" evidence="1">
    <location>
        <begin position="113"/>
        <end position="126"/>
    </location>
</feature>
<dbReference type="InterPro" id="IPR005135">
    <property type="entry name" value="Endo/exonuclease/phosphatase"/>
</dbReference>
<feature type="domain" description="RNase H type-1" evidence="2">
    <location>
        <begin position="1192"/>
        <end position="1333"/>
    </location>
</feature>
<evidence type="ECO:0000313" key="4">
    <source>
        <dbReference type="Proteomes" id="UP000186817"/>
    </source>
</evidence>
<dbReference type="OrthoDB" id="484537at2759"/>
<sequence>MFAAERHVLPKAEVPHSYHASGATQAPHTFPNTTAGCGIWLDLPFTTIAGKGETQIGASSLGKCVEWWTSTRHGSLAVSAVQRTLQSLGRVLCNVREPLVLQAVRRPRRRGRGKGDQAKGKDEQAKGGKGLQQEPATIATSSKAPTLEGLPQPPKAAAVSAPKNALAQAASSTTPAEKQLDALVKALRSSKGQIPQEAQQMLDQLQQTQTQQEAKSMHRAVSQQSTAKKEIEKIKTARALYLQHWSQYIQGLADLLQQQMEEQEAVLTTFDDKEAQWQEALGKASTELQQLTKHGAPQEISDTEADMEAAEEQVDRAIAEEQQEEQRREALKQQNQQVKVTLEHLRNRLRPGRTKPRAKDPEHHDASLHKQQNLAQRPRTKRRKPKPPQSLARKVGTLSEPTADFLPLWRSFEDGPSCSARPLPLGLPGSAALTSLPLPAVVDQFLSPTSDQDALQLPLHQRVRLAPGACTANLPLAFDHGRTWGHHVMPSDPPALLGKIGPPRPSHISKLSLARVDVLPTHLSQYPVAEIPVDQLGLYALDPGKCRQIMRFSVFDQDRHHVHRTASQEWSLSDLVSEAIRSYHEPVRSAQVLEQHMPGLATPQIVLTPQSSRPNELCVPIDMRPFGGRPCTLLLQAGSQAADVVRTALHACPHGPIFLPPSHDGRDLHLLDARGQVWHELPHDLSQLQWLRISGTGPLEVLTTEEDFMSPSASLPMGTTTATSTWVGHSVVEHVSFVLTGMGITIRLHPQHVSQVRIADSIADLVMALARQRAMPPRARLVLTAGQPHPQTRRHVTILLLLYPEDHRRHVVLDPSSDGSMAQSISVDAQTCPEELVAAAQAREGYVAVVNGCPQAASRRVLYNGDYTQVVRMPAQHRVAPTDWFYELFPELRWLAFPIVIPRLERATLNPLEPMVQTVVRDAFLRYLRQRFAERAQSMGQPAADTQAVIVHGAAHAPALLYVPGRICPVLSEVEEALQATGLFAEGTTFADSCQLTHQHAPLFLSVPPGMQNLGIFFPVPTFWMGYHLMWLPPGSSIGAFTLPTRRGFVIYEPEQMHQAAAATTRSAAAPPPERLARGTSLVQLPNEGVRRQKRCLALQAAHNLPDCECLQGRLQCPLAPCNLCLDELIPVTKPVQAEAALRFPLPADVEEHAFEAFDLRHLQESVPCAVPLVPAAASFLAAIPRNGPTAPCDALMLFVDGSHRDSRSAWAVAVLGRHCGQWLWLGFRAGRVPQACSGASAFEAELWAQLVALGIAARAALPAVILYDSQSAALVAHGATTNASSDPLQATVASLACYVRCNNQAIGFRYIPSHQGNPGNELADGLAKFHLAWPESADVFSCSLVADVLANNYKWLWLCRATATMPQWPRLDADGCSQPCRHVQPAAPQSCPRPCYGAPQEQPATAAAVPLQALFLTYNTLSCKANLQRHCLQQFMQTKGAAVLALQETRHDAPPLTIVGGTIRVASAPLEGQFGCQLWLRAVGPLTFDRHRLSIVCSEPRLLIVLAHTTLCRIAFIVAHAPTAVAPTADREAWWNHLEARLARLPPSAVPVICCDANARYTWQAGREVPANANAIRLQQILEKYDLCRTSSYAPDGSMHVTWRSPQGCPACLDYVLFPCAWESGMTTLSGLGLLDMHAGIDHEVLGAELQLQLQAPARRAVELDRDSMLTPWGRQAIASLFASAPVFPWPTNVDDHLQGLHAHLLQGARALFPRSNAGPRRPVLSQQTWHLLHLRRWARRVFRRRQQQFQKQQLWSIFCAWRELRQRRPALVEAGSATKAFDQKAAYYIRFMQQLAASLRASTSADEACFAREHISKARRDGPKAMATAIRAVLKHGRRYKPPLPATVLRTSDGEVLTEDSDVKEAFGRHFAVSERASACPFAQLADAGDGEVPTSIVVDALPTAVDLSSAFAGMKCGKTPGPTLLPAELFKAAPLEAALSVMPVLLKSQARQRFPLLWRGVHSIALLKPNKPPCKVESHRAIALMATTGKAVAKACRPVLAKNFEAITLPSVGGSRKAVPIELPSLLVQAYLSHLDSAQLNGAVLFLDGVAAFPSTDRSLLFDLSEDQLQAKLLAAAVEPAVARHFRRALQGHGALARADVPADLVQFLRASLRGTWFSTNTQSSTAYATTCGTLPGAPNADMAFQYAAQASLAALSAHLIEEDITASFVMPSGQLAHALPATWLDDLALLISSPNAQLLPQRVARATCLAVQYLRLLGVETNFAAGKTEAVLHLCGKGSQQVRRDCLLGVDHGPGPGIAVRLADASEVRLRCVSRYTHLGSIRDGSADVSGDIRRRLGLAREALGPVRARLLSNANFAEAEKRDFVFSLVLSRLMHNAGTWVLHTNGLRSAYRKGYVGLLRACVRPILGFPCRRLTDCQVCAVLGAMTPQEALACARLRVLAATTANGYLFLQALLLHERQWWNQALEDVRIVADILCDPRLTQWTNEASRAADFLPWPLTPRATANLLRRFRKAAVASRADIVETAVAKAKTHDAADRAGVSYAVLPAVRAYDPECHCRVCHALFSTRAAAASHMAKRHGIHAASYSAVGTACQACMRQFWSTARLKQHLRASSSCACTYEGADLEVEATVPENCDQRLPPVPLIGPRPFWGTLCPPPPLQPHASADVRFQIPANHSRSSCVPLIIQHFRRLMVTCGPDQAVSILDAFAPTGEYGQLAKLAARTFLAQPTEPWSESTETLTIIVYGDQLAYGPLSAVCDFGPALFA</sequence>
<dbReference type="InterPro" id="IPR036691">
    <property type="entry name" value="Endo/exonu/phosph_ase_sf"/>
</dbReference>
<dbReference type="Pfam" id="PF03372">
    <property type="entry name" value="Exo_endo_phos"/>
    <property type="match status" value="1"/>
</dbReference>
<feature type="compositionally biased region" description="Acidic residues" evidence="1">
    <location>
        <begin position="301"/>
        <end position="312"/>
    </location>
</feature>
<name>A0A1Q9ENE6_SYMMI</name>
<comment type="caution">
    <text evidence="3">The sequence shown here is derived from an EMBL/GenBank/DDBJ whole genome shotgun (WGS) entry which is preliminary data.</text>
</comment>
<evidence type="ECO:0000313" key="3">
    <source>
        <dbReference type="EMBL" id="OLQ08917.1"/>
    </source>
</evidence>
<keyword evidence="4" id="KW-1185">Reference proteome</keyword>
<dbReference type="PROSITE" id="PS50879">
    <property type="entry name" value="RNASE_H_1"/>
    <property type="match status" value="1"/>
</dbReference>
<dbReference type="InterPro" id="IPR012337">
    <property type="entry name" value="RNaseH-like_sf"/>
</dbReference>
<gene>
    <name evidence="3" type="ORF">AK812_SmicGene7525</name>
</gene>
<feature type="region of interest" description="Disordered" evidence="1">
    <location>
        <begin position="342"/>
        <end position="396"/>
    </location>
</feature>
<accession>A0A1Q9ENE6</accession>